<dbReference type="SMART" id="SM01012">
    <property type="entry name" value="ANTAR"/>
    <property type="match status" value="1"/>
</dbReference>
<dbReference type="Proteomes" id="UP000555552">
    <property type="component" value="Unassembled WGS sequence"/>
</dbReference>
<keyword evidence="2" id="KW-0418">Kinase</keyword>
<dbReference type="SUPFAM" id="SSF52172">
    <property type="entry name" value="CheY-like"/>
    <property type="match status" value="1"/>
</dbReference>
<evidence type="ECO:0000256" key="1">
    <source>
        <dbReference type="ARBA" id="ARBA00022679"/>
    </source>
</evidence>
<dbReference type="InterPro" id="IPR011006">
    <property type="entry name" value="CheY-like_superfamily"/>
</dbReference>
<dbReference type="GO" id="GO:0003723">
    <property type="term" value="F:RNA binding"/>
    <property type="evidence" value="ECO:0007669"/>
    <property type="project" value="InterPro"/>
</dbReference>
<gene>
    <name evidence="7" type="ORF">HLB09_05850</name>
</gene>
<proteinExistence type="predicted"/>
<dbReference type="SUPFAM" id="SSF55781">
    <property type="entry name" value="GAF domain-like"/>
    <property type="match status" value="1"/>
</dbReference>
<evidence type="ECO:0000256" key="3">
    <source>
        <dbReference type="ARBA" id="ARBA00023015"/>
    </source>
</evidence>
<dbReference type="RefSeq" id="WP_171202466.1">
    <property type="nucleotide sequence ID" value="NZ_BAAANP010000007.1"/>
</dbReference>
<evidence type="ECO:0000313" key="8">
    <source>
        <dbReference type="Proteomes" id="UP000555552"/>
    </source>
</evidence>
<protein>
    <submittedName>
        <fullName evidence="7">GAF and ANTAR domain-containing protein</fullName>
    </submittedName>
</protein>
<dbReference type="AlphaFoldDB" id="A0A849BMM3"/>
<dbReference type="Pfam" id="PF13185">
    <property type="entry name" value="GAF_2"/>
    <property type="match status" value="1"/>
</dbReference>
<dbReference type="GO" id="GO:0016301">
    <property type="term" value="F:kinase activity"/>
    <property type="evidence" value="ECO:0007669"/>
    <property type="project" value="UniProtKB-KW"/>
</dbReference>
<organism evidence="7 8">
    <name type="scientific">Pseudokineococcus marinus</name>
    <dbReference type="NCBI Taxonomy" id="351215"/>
    <lineage>
        <taxon>Bacteria</taxon>
        <taxon>Bacillati</taxon>
        <taxon>Actinomycetota</taxon>
        <taxon>Actinomycetes</taxon>
        <taxon>Kineosporiales</taxon>
        <taxon>Kineosporiaceae</taxon>
        <taxon>Pseudokineococcus</taxon>
    </lineage>
</organism>
<dbReference type="EMBL" id="JABEMA010000055">
    <property type="protein sequence ID" value="NNH22625.1"/>
    <property type="molecule type" value="Genomic_DNA"/>
</dbReference>
<feature type="compositionally biased region" description="Pro residues" evidence="5">
    <location>
        <begin position="12"/>
        <end position="27"/>
    </location>
</feature>
<reference evidence="7 8" key="1">
    <citation type="submission" date="2020-05" db="EMBL/GenBank/DDBJ databases">
        <title>MicrobeNet Type strains.</title>
        <authorList>
            <person name="Nicholson A.C."/>
        </authorList>
    </citation>
    <scope>NUCLEOTIDE SEQUENCE [LARGE SCALE GENOMIC DNA]</scope>
    <source>
        <strain evidence="7 8">JCM 14547</strain>
    </source>
</reference>
<dbReference type="Gene3D" id="3.30.450.40">
    <property type="match status" value="1"/>
</dbReference>
<evidence type="ECO:0000256" key="2">
    <source>
        <dbReference type="ARBA" id="ARBA00022777"/>
    </source>
</evidence>
<dbReference type="PROSITE" id="PS50921">
    <property type="entry name" value="ANTAR"/>
    <property type="match status" value="1"/>
</dbReference>
<feature type="region of interest" description="Disordered" evidence="5">
    <location>
        <begin position="1"/>
        <end position="41"/>
    </location>
</feature>
<keyword evidence="8" id="KW-1185">Reference proteome</keyword>
<name>A0A849BMM3_9ACTN</name>
<dbReference type="Pfam" id="PF03861">
    <property type="entry name" value="ANTAR"/>
    <property type="match status" value="1"/>
</dbReference>
<keyword evidence="3" id="KW-0805">Transcription regulation</keyword>
<feature type="domain" description="ANTAR" evidence="6">
    <location>
        <begin position="199"/>
        <end position="260"/>
    </location>
</feature>
<keyword evidence="4" id="KW-0804">Transcription</keyword>
<dbReference type="SMART" id="SM00065">
    <property type="entry name" value="GAF"/>
    <property type="match status" value="1"/>
</dbReference>
<keyword evidence="1" id="KW-0808">Transferase</keyword>
<sequence length="276" mass="28079">MSSHDSSGRPEPSAPPHPTASPGPTAAPDPTALGDPLPPPHPALAALGQIRLDQPLGHVLQEVCDLAAQVLVDVDALSVTLVDEAGSARSAAFAGGLAALLDERQYEDGFGPCMDAARSGGVVRIRDTSTDPTYPGFSALAQRHGVTSVVSVGVPWADRVVGALNLFSCGGVALDDESVEVAGVFAGYAGAALAHAALLTSTAERAGQMQEAMRSRAVIEQAKGVLAAALGLEPEEAFAELSRRSQRSNTKLRDVAAQVVAQALGAHADADGGDRA</sequence>
<dbReference type="InterPro" id="IPR003018">
    <property type="entry name" value="GAF"/>
</dbReference>
<dbReference type="InterPro" id="IPR005561">
    <property type="entry name" value="ANTAR"/>
</dbReference>
<comment type="caution">
    <text evidence="7">The sequence shown here is derived from an EMBL/GenBank/DDBJ whole genome shotgun (WGS) entry which is preliminary data.</text>
</comment>
<evidence type="ECO:0000256" key="5">
    <source>
        <dbReference type="SAM" id="MobiDB-lite"/>
    </source>
</evidence>
<evidence type="ECO:0000256" key="4">
    <source>
        <dbReference type="ARBA" id="ARBA00023163"/>
    </source>
</evidence>
<evidence type="ECO:0000259" key="6">
    <source>
        <dbReference type="PROSITE" id="PS50921"/>
    </source>
</evidence>
<dbReference type="Gene3D" id="1.10.10.10">
    <property type="entry name" value="Winged helix-like DNA-binding domain superfamily/Winged helix DNA-binding domain"/>
    <property type="match status" value="1"/>
</dbReference>
<evidence type="ECO:0000313" key="7">
    <source>
        <dbReference type="EMBL" id="NNH22625.1"/>
    </source>
</evidence>
<accession>A0A849BMM3</accession>
<dbReference type="InterPro" id="IPR036388">
    <property type="entry name" value="WH-like_DNA-bd_sf"/>
</dbReference>
<dbReference type="InterPro" id="IPR029016">
    <property type="entry name" value="GAF-like_dom_sf"/>
</dbReference>